<sequence>MIKPKVLVFMAILMLALVGCEKVEQEQLTVYSFSGEDEQLSISNGIIVLNGTEEIFTGGDLKVTDDFFNNITSYSTTFYIMAGDEKNVILSNSMVDITGDTVNVSGDLGQISGDSVIRRIKIDDTSDLKNILYFELTTKDRDGKENVYQLQLPLTEITKSNGD</sequence>
<protein>
    <submittedName>
        <fullName evidence="1">Uncharacterized protein</fullName>
    </submittedName>
</protein>
<evidence type="ECO:0000313" key="2">
    <source>
        <dbReference type="Proteomes" id="UP000183975"/>
    </source>
</evidence>
<accession>A0A1M6WZB3</accession>
<organism evidence="1 2">
    <name type="scientific">Anaerotignum lactatifermentans DSM 14214</name>
    <dbReference type="NCBI Taxonomy" id="1121323"/>
    <lineage>
        <taxon>Bacteria</taxon>
        <taxon>Bacillati</taxon>
        <taxon>Bacillota</taxon>
        <taxon>Clostridia</taxon>
        <taxon>Lachnospirales</taxon>
        <taxon>Anaerotignaceae</taxon>
        <taxon>Anaerotignum</taxon>
    </lineage>
</organism>
<gene>
    <name evidence="1" type="ORF">SAMN02745138_02688</name>
</gene>
<dbReference type="RefSeq" id="WP_096348634.1">
    <property type="nucleotide sequence ID" value="NZ_FRAH01000058.1"/>
</dbReference>
<dbReference type="PROSITE" id="PS51257">
    <property type="entry name" value="PROKAR_LIPOPROTEIN"/>
    <property type="match status" value="1"/>
</dbReference>
<reference evidence="1 2" key="1">
    <citation type="submission" date="2016-11" db="EMBL/GenBank/DDBJ databases">
        <authorList>
            <person name="Jaros S."/>
            <person name="Januszkiewicz K."/>
            <person name="Wedrychowicz H."/>
        </authorList>
    </citation>
    <scope>NUCLEOTIDE SEQUENCE [LARGE SCALE GENOMIC DNA]</scope>
    <source>
        <strain evidence="1 2">DSM 14214</strain>
    </source>
</reference>
<dbReference type="Proteomes" id="UP000183975">
    <property type="component" value="Unassembled WGS sequence"/>
</dbReference>
<name>A0A1M6WZB3_9FIRM</name>
<proteinExistence type="predicted"/>
<keyword evidence="2" id="KW-1185">Reference proteome</keyword>
<dbReference type="EMBL" id="FRAH01000058">
    <property type="protein sequence ID" value="SHK99090.1"/>
    <property type="molecule type" value="Genomic_DNA"/>
</dbReference>
<evidence type="ECO:0000313" key="1">
    <source>
        <dbReference type="EMBL" id="SHK99090.1"/>
    </source>
</evidence>
<dbReference type="AlphaFoldDB" id="A0A1M6WZB3"/>
<dbReference type="OrthoDB" id="1860016at2"/>